<feature type="domain" description="N-acetyltransferase" evidence="1">
    <location>
        <begin position="2"/>
        <end position="166"/>
    </location>
</feature>
<dbReference type="InterPro" id="IPR016181">
    <property type="entry name" value="Acyl_CoA_acyltransferase"/>
</dbReference>
<dbReference type="Pfam" id="PF13302">
    <property type="entry name" value="Acetyltransf_3"/>
    <property type="match status" value="1"/>
</dbReference>
<reference evidence="2 3" key="1">
    <citation type="submission" date="2018-10" db="EMBL/GenBank/DDBJ databases">
        <title>Genomic Encyclopedia of Archaeal and Bacterial Type Strains, Phase II (KMG-II): from individual species to whole genera.</title>
        <authorList>
            <person name="Goeker M."/>
        </authorList>
    </citation>
    <scope>NUCLEOTIDE SEQUENCE [LARGE SCALE GENOMIC DNA]</scope>
    <source>
        <strain evidence="2 3">DSM 25217</strain>
    </source>
</reference>
<dbReference type="InterPro" id="IPR000182">
    <property type="entry name" value="GNAT_dom"/>
</dbReference>
<gene>
    <name evidence="2" type="ORF">BXY39_3531</name>
</gene>
<evidence type="ECO:0000313" key="2">
    <source>
        <dbReference type="EMBL" id="RMB02019.1"/>
    </source>
</evidence>
<protein>
    <submittedName>
        <fullName evidence="2">RimJ/RimL family protein N-acetyltransferase</fullName>
    </submittedName>
</protein>
<evidence type="ECO:0000313" key="3">
    <source>
        <dbReference type="Proteomes" id="UP000271227"/>
    </source>
</evidence>
<dbReference type="PROSITE" id="PS51186">
    <property type="entry name" value="GNAT"/>
    <property type="match status" value="1"/>
</dbReference>
<accession>A0A3M0C4K7</accession>
<dbReference type="RefSeq" id="WP_121940154.1">
    <property type="nucleotide sequence ID" value="NZ_REFR01000015.1"/>
</dbReference>
<dbReference type="Gene3D" id="3.40.630.30">
    <property type="match status" value="1"/>
</dbReference>
<keyword evidence="3" id="KW-1185">Reference proteome</keyword>
<sequence length="187" mass="20798">MIIHRPFTMQDLPTLAHWVSSARDVLQWAGPLLHYPLNPQQWQRIAEAGEGDMPARLAWMAERDETPFGHAQLVLDRVQGNAALVYVLIAPSARGQGLTGPMLAPLIDMAFGIPDIMRLELNVYAHNRPAIRAYEKLGFVHEGCRRSSAKCGEERWDTCFMSILRHEHAGACRSENAALPPLGDPVA</sequence>
<dbReference type="GO" id="GO:0016747">
    <property type="term" value="F:acyltransferase activity, transferring groups other than amino-acyl groups"/>
    <property type="evidence" value="ECO:0007669"/>
    <property type="project" value="InterPro"/>
</dbReference>
<dbReference type="PANTHER" id="PTHR43415:SF5">
    <property type="entry name" value="ACETYLTRANSFERASE"/>
    <property type="match status" value="1"/>
</dbReference>
<organism evidence="2 3">
    <name type="scientific">Eilatimonas milleporae</name>
    <dbReference type="NCBI Taxonomy" id="911205"/>
    <lineage>
        <taxon>Bacteria</taxon>
        <taxon>Pseudomonadati</taxon>
        <taxon>Pseudomonadota</taxon>
        <taxon>Alphaproteobacteria</taxon>
        <taxon>Kordiimonadales</taxon>
        <taxon>Kordiimonadaceae</taxon>
        <taxon>Eilatimonas</taxon>
    </lineage>
</organism>
<dbReference type="EMBL" id="REFR01000015">
    <property type="protein sequence ID" value="RMB02019.1"/>
    <property type="molecule type" value="Genomic_DNA"/>
</dbReference>
<keyword evidence="2" id="KW-0808">Transferase</keyword>
<dbReference type="SUPFAM" id="SSF55729">
    <property type="entry name" value="Acyl-CoA N-acyltransferases (Nat)"/>
    <property type="match status" value="1"/>
</dbReference>
<dbReference type="OrthoDB" id="7205533at2"/>
<proteinExistence type="predicted"/>
<dbReference type="AlphaFoldDB" id="A0A3M0C4K7"/>
<dbReference type="Proteomes" id="UP000271227">
    <property type="component" value="Unassembled WGS sequence"/>
</dbReference>
<evidence type="ECO:0000259" key="1">
    <source>
        <dbReference type="PROSITE" id="PS51186"/>
    </source>
</evidence>
<name>A0A3M0C4K7_9PROT</name>
<dbReference type="InParanoid" id="A0A3M0C4K7"/>
<dbReference type="PANTHER" id="PTHR43415">
    <property type="entry name" value="SPERMIDINE N(1)-ACETYLTRANSFERASE"/>
    <property type="match status" value="1"/>
</dbReference>
<comment type="caution">
    <text evidence="2">The sequence shown here is derived from an EMBL/GenBank/DDBJ whole genome shotgun (WGS) entry which is preliminary data.</text>
</comment>